<comment type="caution">
    <text evidence="1">The sequence shown here is derived from an EMBL/GenBank/DDBJ whole genome shotgun (WGS) entry which is preliminary data.</text>
</comment>
<reference evidence="2" key="3">
    <citation type="submission" date="2021-03" db="EMBL/GenBank/DDBJ databases">
        <title>Genomic Encyclopedia of Type Strains, Phase IV (KMG-IV): sequencing the most valuable type-strain genomes for metagenomic binning, comparative biology and taxonomic classification.</title>
        <authorList>
            <person name="Goeker M."/>
        </authorList>
    </citation>
    <scope>NUCLEOTIDE SEQUENCE</scope>
    <source>
        <strain evidence="2">DSM 22443</strain>
    </source>
</reference>
<dbReference type="InterPro" id="IPR055811">
    <property type="entry name" value="DUF7387"/>
</dbReference>
<dbReference type="EMBL" id="JAGGKO010000006">
    <property type="protein sequence ID" value="MBP1955786.1"/>
    <property type="molecule type" value="Genomic_DNA"/>
</dbReference>
<accession>A0A830G436</accession>
<evidence type="ECO:0000313" key="2">
    <source>
        <dbReference type="EMBL" id="MBP1955786.1"/>
    </source>
</evidence>
<dbReference type="Pfam" id="PF24113">
    <property type="entry name" value="DUF7387"/>
    <property type="match status" value="1"/>
</dbReference>
<keyword evidence="3" id="KW-1185">Reference proteome</keyword>
<evidence type="ECO:0000313" key="3">
    <source>
        <dbReference type="Proteomes" id="UP000614609"/>
    </source>
</evidence>
<dbReference type="EMBL" id="BMOO01000007">
    <property type="protein sequence ID" value="GGM74555.1"/>
    <property type="molecule type" value="Genomic_DNA"/>
</dbReference>
<evidence type="ECO:0008006" key="4">
    <source>
        <dbReference type="Google" id="ProtNLM"/>
    </source>
</evidence>
<reference evidence="1" key="1">
    <citation type="journal article" date="2014" name="Int. J. Syst. Evol. Microbiol.">
        <title>Complete genome sequence of Corynebacterium casei LMG S-19264T (=DSM 44701T), isolated from a smear-ripened cheese.</title>
        <authorList>
            <consortium name="US DOE Joint Genome Institute (JGI-PGF)"/>
            <person name="Walter F."/>
            <person name="Albersmeier A."/>
            <person name="Kalinowski J."/>
            <person name="Ruckert C."/>
        </authorList>
    </citation>
    <scope>NUCLEOTIDE SEQUENCE</scope>
    <source>
        <strain evidence="1">JCM 16108</strain>
    </source>
</reference>
<sequence>MSIHREIRLIEEGDGRWAATDEERGITARGGSRTDALDALDELVERTTEPADGLGSRLSGMAGDLDVDAVDAVRDVREHT</sequence>
<dbReference type="OrthoDB" id="201961at2157"/>
<dbReference type="Proteomes" id="UP000614609">
    <property type="component" value="Unassembled WGS sequence"/>
</dbReference>
<reference evidence="1" key="2">
    <citation type="submission" date="2020-09" db="EMBL/GenBank/DDBJ databases">
        <authorList>
            <person name="Sun Q."/>
            <person name="Ohkuma M."/>
        </authorList>
    </citation>
    <scope>NUCLEOTIDE SEQUENCE</scope>
    <source>
        <strain evidence="1">JCM 16108</strain>
    </source>
</reference>
<dbReference type="Proteomes" id="UP000765891">
    <property type="component" value="Unassembled WGS sequence"/>
</dbReference>
<gene>
    <name evidence="1" type="ORF">GCM10009017_25640</name>
    <name evidence="2" type="ORF">J2752_002715</name>
</gene>
<dbReference type="RefSeq" id="WP_188872998.1">
    <property type="nucleotide sequence ID" value="NZ_BMOO01000007.1"/>
</dbReference>
<evidence type="ECO:0000313" key="1">
    <source>
        <dbReference type="EMBL" id="GGM74555.1"/>
    </source>
</evidence>
<protein>
    <recommendedName>
        <fullName evidence="4">Type II toxin-antitoxin system HicB family antitoxin</fullName>
    </recommendedName>
</protein>
<name>A0A830G436_9EURY</name>
<organism evidence="1 3">
    <name type="scientific">Halarchaeum rubridurum</name>
    <dbReference type="NCBI Taxonomy" id="489911"/>
    <lineage>
        <taxon>Archaea</taxon>
        <taxon>Methanobacteriati</taxon>
        <taxon>Methanobacteriota</taxon>
        <taxon>Stenosarchaea group</taxon>
        <taxon>Halobacteria</taxon>
        <taxon>Halobacteriales</taxon>
        <taxon>Halobacteriaceae</taxon>
    </lineage>
</organism>
<proteinExistence type="predicted"/>
<dbReference type="AlphaFoldDB" id="A0A830G436"/>